<dbReference type="InterPro" id="IPR010285">
    <property type="entry name" value="DNA_helicase_pif1-like_DEAD"/>
</dbReference>
<dbReference type="GO" id="GO:0005524">
    <property type="term" value="F:ATP binding"/>
    <property type="evidence" value="ECO:0007669"/>
    <property type="project" value="UniProtKB-KW"/>
</dbReference>
<dbReference type="Proteomes" id="UP000663824">
    <property type="component" value="Unassembled WGS sequence"/>
</dbReference>
<dbReference type="InterPro" id="IPR051055">
    <property type="entry name" value="PIF1_helicase"/>
</dbReference>
<sequence>MNICSTHQALHDEFEFIRKLSFKNGYPIAFVESVIRRQLNLVYEPREIKPPKPETDIVVLRIPYYGNPTHIYGKRVTTAVAAQYPLKQVRVVYDITARIGHNFTTKDKIPTEFRSGVVYEATCPVCNEKYIGQTCRHLKTRINEHLSYQKRVMPSLTQPHGTATNTTVQPQKLIVNSTFHMITRSQSRMNQQLLNQRKLLAKLSTILTREKKLRMYPITLNHNRLGSADNQLLMCVPGCGGTGKFQLIRAITKYFQLTKRGKMLRKLAPTSIAAAEIDGLTIHSFLGKSHKNSKKKQKRTFGPDDMKLENEWRHVKYLIIDEISIIGLNLLACFNRGVWV</sequence>
<dbReference type="GO" id="GO:0006281">
    <property type="term" value="P:DNA repair"/>
    <property type="evidence" value="ECO:0007669"/>
    <property type="project" value="UniProtKB-KW"/>
</dbReference>
<keyword evidence="1" id="KW-0233">DNA recombination</keyword>
<accession>A0A816VB65</accession>
<evidence type="ECO:0000313" key="4">
    <source>
        <dbReference type="Proteomes" id="UP000663824"/>
    </source>
</evidence>
<comment type="similarity">
    <text evidence="1">Belongs to the helicase family.</text>
</comment>
<keyword evidence="1" id="KW-0347">Helicase</keyword>
<keyword evidence="1" id="KW-0378">Hydrolase</keyword>
<keyword evidence="1" id="KW-0067">ATP-binding</keyword>
<dbReference type="PANTHER" id="PTHR47642">
    <property type="entry name" value="ATP-DEPENDENT DNA HELICASE"/>
    <property type="match status" value="1"/>
</dbReference>
<feature type="domain" description="DNA helicase Pif1-like DEAD-box helicase" evidence="2">
    <location>
        <begin position="232"/>
        <end position="331"/>
    </location>
</feature>
<organism evidence="3 4">
    <name type="scientific">Rotaria magnacalcarata</name>
    <dbReference type="NCBI Taxonomy" id="392030"/>
    <lineage>
        <taxon>Eukaryota</taxon>
        <taxon>Metazoa</taxon>
        <taxon>Spiralia</taxon>
        <taxon>Gnathifera</taxon>
        <taxon>Rotifera</taxon>
        <taxon>Eurotatoria</taxon>
        <taxon>Bdelloidea</taxon>
        <taxon>Philodinida</taxon>
        <taxon>Philodinidae</taxon>
        <taxon>Rotaria</taxon>
    </lineage>
</organism>
<proteinExistence type="inferred from homology"/>
<dbReference type="EC" id="5.6.2.3" evidence="1"/>
<dbReference type="EMBL" id="CAJNRE010013710">
    <property type="protein sequence ID" value="CAF2120570.1"/>
    <property type="molecule type" value="Genomic_DNA"/>
</dbReference>
<dbReference type="Pfam" id="PF05970">
    <property type="entry name" value="PIF1"/>
    <property type="match status" value="1"/>
</dbReference>
<dbReference type="GO" id="GO:0000723">
    <property type="term" value="P:telomere maintenance"/>
    <property type="evidence" value="ECO:0007669"/>
    <property type="project" value="InterPro"/>
</dbReference>
<reference evidence="3" key="1">
    <citation type="submission" date="2021-02" db="EMBL/GenBank/DDBJ databases">
        <authorList>
            <person name="Nowell W R."/>
        </authorList>
    </citation>
    <scope>NUCLEOTIDE SEQUENCE</scope>
</reference>
<dbReference type="GO" id="GO:0006310">
    <property type="term" value="P:DNA recombination"/>
    <property type="evidence" value="ECO:0007669"/>
    <property type="project" value="UniProtKB-KW"/>
</dbReference>
<comment type="caution">
    <text evidence="3">The sequence shown here is derived from an EMBL/GenBank/DDBJ whole genome shotgun (WGS) entry which is preliminary data.</text>
</comment>
<comment type="cofactor">
    <cofactor evidence="1">
        <name>Mg(2+)</name>
        <dbReference type="ChEBI" id="CHEBI:18420"/>
    </cofactor>
</comment>
<dbReference type="InterPro" id="IPR027417">
    <property type="entry name" value="P-loop_NTPase"/>
</dbReference>
<dbReference type="GO" id="GO:0016787">
    <property type="term" value="F:hydrolase activity"/>
    <property type="evidence" value="ECO:0007669"/>
    <property type="project" value="UniProtKB-KW"/>
</dbReference>
<name>A0A816VB65_9BILA</name>
<comment type="catalytic activity">
    <reaction evidence="1">
        <text>ATP + H2O = ADP + phosphate + H(+)</text>
        <dbReference type="Rhea" id="RHEA:13065"/>
        <dbReference type="ChEBI" id="CHEBI:15377"/>
        <dbReference type="ChEBI" id="CHEBI:15378"/>
        <dbReference type="ChEBI" id="CHEBI:30616"/>
        <dbReference type="ChEBI" id="CHEBI:43474"/>
        <dbReference type="ChEBI" id="CHEBI:456216"/>
        <dbReference type="EC" id="5.6.2.3"/>
    </reaction>
</comment>
<dbReference type="AlphaFoldDB" id="A0A816VB65"/>
<protein>
    <recommendedName>
        <fullName evidence="1">ATP-dependent DNA helicase</fullName>
        <ecNumber evidence="1">5.6.2.3</ecNumber>
    </recommendedName>
</protein>
<evidence type="ECO:0000259" key="2">
    <source>
        <dbReference type="Pfam" id="PF05970"/>
    </source>
</evidence>
<dbReference type="Gene3D" id="3.40.50.300">
    <property type="entry name" value="P-loop containing nucleotide triphosphate hydrolases"/>
    <property type="match status" value="1"/>
</dbReference>
<dbReference type="GO" id="GO:0043139">
    <property type="term" value="F:5'-3' DNA helicase activity"/>
    <property type="evidence" value="ECO:0007669"/>
    <property type="project" value="UniProtKB-EC"/>
</dbReference>
<keyword evidence="1" id="KW-0234">DNA repair</keyword>
<evidence type="ECO:0000256" key="1">
    <source>
        <dbReference type="RuleBase" id="RU363044"/>
    </source>
</evidence>
<gene>
    <name evidence="3" type="ORF">MBJ925_LOCUS25819</name>
</gene>
<keyword evidence="1" id="KW-0227">DNA damage</keyword>
<dbReference type="PANTHER" id="PTHR47642:SF5">
    <property type="entry name" value="ATP-DEPENDENT DNA HELICASE"/>
    <property type="match status" value="1"/>
</dbReference>
<evidence type="ECO:0000313" key="3">
    <source>
        <dbReference type="EMBL" id="CAF2120570.1"/>
    </source>
</evidence>
<keyword evidence="1" id="KW-0547">Nucleotide-binding</keyword>